<dbReference type="InterPro" id="IPR016181">
    <property type="entry name" value="Acyl_CoA_acyltransferase"/>
</dbReference>
<name>A0ABX1CG85_9SPHN</name>
<evidence type="ECO:0000259" key="1">
    <source>
        <dbReference type="PROSITE" id="PS51186"/>
    </source>
</evidence>
<dbReference type="PANTHER" id="PTHR43792:SF1">
    <property type="entry name" value="N-ACETYLTRANSFERASE DOMAIN-CONTAINING PROTEIN"/>
    <property type="match status" value="1"/>
</dbReference>
<organism evidence="2 3">
    <name type="scientific">Sphingomonas corticis</name>
    <dbReference type="NCBI Taxonomy" id="2722791"/>
    <lineage>
        <taxon>Bacteria</taxon>
        <taxon>Pseudomonadati</taxon>
        <taxon>Pseudomonadota</taxon>
        <taxon>Alphaproteobacteria</taxon>
        <taxon>Sphingomonadales</taxon>
        <taxon>Sphingomonadaceae</taxon>
        <taxon>Sphingomonas</taxon>
    </lineage>
</organism>
<protein>
    <submittedName>
        <fullName evidence="2">GNAT family N-acetyltransferase</fullName>
    </submittedName>
</protein>
<dbReference type="SUPFAM" id="SSF55729">
    <property type="entry name" value="Acyl-CoA N-acyltransferases (Nat)"/>
    <property type="match status" value="1"/>
</dbReference>
<feature type="domain" description="N-acetyltransferase" evidence="1">
    <location>
        <begin position="9"/>
        <end position="177"/>
    </location>
</feature>
<reference evidence="2 3" key="1">
    <citation type="submission" date="2020-03" db="EMBL/GenBank/DDBJ databases">
        <authorList>
            <person name="Wang L."/>
            <person name="He N."/>
            <person name="Li Y."/>
            <person name="Fang Y."/>
            <person name="Zhang F."/>
        </authorList>
    </citation>
    <scope>NUCLEOTIDE SEQUENCE [LARGE SCALE GENOMIC DNA]</scope>
    <source>
        <strain evidence="2 3">36D10-4-7</strain>
    </source>
</reference>
<accession>A0ABX1CG85</accession>
<dbReference type="InterPro" id="IPR051531">
    <property type="entry name" value="N-acetyltransferase"/>
</dbReference>
<keyword evidence="3" id="KW-1185">Reference proteome</keyword>
<proteinExistence type="predicted"/>
<dbReference type="Pfam" id="PF13302">
    <property type="entry name" value="Acetyltransf_3"/>
    <property type="match status" value="1"/>
</dbReference>
<dbReference type="PANTHER" id="PTHR43792">
    <property type="entry name" value="GNAT FAMILY, PUTATIVE (AFU_ORTHOLOGUE AFUA_3G00765)-RELATED-RELATED"/>
    <property type="match status" value="1"/>
</dbReference>
<dbReference type="EMBL" id="JAAVJH010000001">
    <property type="protein sequence ID" value="NJR77031.1"/>
    <property type="molecule type" value="Genomic_DNA"/>
</dbReference>
<dbReference type="Proteomes" id="UP000732399">
    <property type="component" value="Unassembled WGS sequence"/>
</dbReference>
<evidence type="ECO:0000313" key="3">
    <source>
        <dbReference type="Proteomes" id="UP000732399"/>
    </source>
</evidence>
<dbReference type="InterPro" id="IPR000182">
    <property type="entry name" value="GNAT_dom"/>
</dbReference>
<sequence length="178" mass="19520">MPAIETPRLILRRWREEDVAPFHAMGQDAEVMRFLGPPMTTDDCRAVVVRQNTIAGEFGRCFFALERRGDGAFLGFCGVKPGPAGTPVEGEAEIGWRLARAAWGRGYATEAARAALDAEWGRGTTQVLAITVPANARSRAVMERLGMTHEPAGDFDHPALAPGDPLRRHVLYRIERPA</sequence>
<comment type="caution">
    <text evidence="2">The sequence shown here is derived from an EMBL/GenBank/DDBJ whole genome shotgun (WGS) entry which is preliminary data.</text>
</comment>
<dbReference type="PROSITE" id="PS51186">
    <property type="entry name" value="GNAT"/>
    <property type="match status" value="1"/>
</dbReference>
<evidence type="ECO:0000313" key="2">
    <source>
        <dbReference type="EMBL" id="NJR77031.1"/>
    </source>
</evidence>
<dbReference type="Gene3D" id="3.40.630.30">
    <property type="match status" value="1"/>
</dbReference>
<gene>
    <name evidence="2" type="ORF">HBH26_00185</name>
</gene>